<dbReference type="FunFam" id="3.40.50.720:FF:000084">
    <property type="entry name" value="Short-chain dehydrogenase reductase"/>
    <property type="match status" value="1"/>
</dbReference>
<comment type="caution">
    <text evidence="6">The sequence shown here is derived from an EMBL/GenBank/DDBJ whole genome shotgun (WGS) entry which is preliminary data.</text>
</comment>
<feature type="compositionally biased region" description="Basic and acidic residues" evidence="4">
    <location>
        <begin position="69"/>
        <end position="78"/>
    </location>
</feature>
<dbReference type="InterPro" id="IPR002347">
    <property type="entry name" value="SDR_fam"/>
</dbReference>
<reference evidence="6" key="2">
    <citation type="submission" date="2023-05" db="EMBL/GenBank/DDBJ databases">
        <authorList>
            <consortium name="Lawrence Berkeley National Laboratory"/>
            <person name="Steindorff A."/>
            <person name="Hensen N."/>
            <person name="Bonometti L."/>
            <person name="Westerberg I."/>
            <person name="Brannstrom I.O."/>
            <person name="Guillou S."/>
            <person name="Cros-Aarteil S."/>
            <person name="Calhoun S."/>
            <person name="Haridas S."/>
            <person name="Kuo A."/>
            <person name="Mondo S."/>
            <person name="Pangilinan J."/>
            <person name="Riley R."/>
            <person name="Labutti K."/>
            <person name="Andreopoulos B."/>
            <person name="Lipzen A."/>
            <person name="Chen C."/>
            <person name="Yanf M."/>
            <person name="Daum C."/>
            <person name="Ng V."/>
            <person name="Clum A."/>
            <person name="Ohm R."/>
            <person name="Martin F."/>
            <person name="Silar P."/>
            <person name="Natvig D."/>
            <person name="Lalanne C."/>
            <person name="Gautier V."/>
            <person name="Ament-Velasquez S.L."/>
            <person name="Kruys A."/>
            <person name="Hutchinson M.I."/>
            <person name="Powell A.J."/>
            <person name="Barry K."/>
            <person name="Miller A.N."/>
            <person name="Grigoriev I.V."/>
            <person name="Debuchy R."/>
            <person name="Gladieux P."/>
            <person name="Thoren M.H."/>
            <person name="Johannesson H."/>
        </authorList>
    </citation>
    <scope>NUCLEOTIDE SEQUENCE</scope>
    <source>
        <strain evidence="6">CBS 508.74</strain>
    </source>
</reference>
<dbReference type="PRINTS" id="PR00080">
    <property type="entry name" value="SDRFAMILY"/>
</dbReference>
<dbReference type="SMART" id="SM00822">
    <property type="entry name" value="PKS_KR"/>
    <property type="match status" value="1"/>
</dbReference>
<dbReference type="EMBL" id="MU853362">
    <property type="protein sequence ID" value="KAK4108563.1"/>
    <property type="molecule type" value="Genomic_DNA"/>
</dbReference>
<feature type="compositionally biased region" description="Low complexity" evidence="4">
    <location>
        <begin position="46"/>
        <end position="60"/>
    </location>
</feature>
<dbReference type="GO" id="GO:0016614">
    <property type="term" value="F:oxidoreductase activity, acting on CH-OH group of donors"/>
    <property type="evidence" value="ECO:0007669"/>
    <property type="project" value="UniProtKB-ARBA"/>
</dbReference>
<feature type="compositionally biased region" description="Gly residues" evidence="4">
    <location>
        <begin position="298"/>
        <end position="315"/>
    </location>
</feature>
<dbReference type="SUPFAM" id="SSF51735">
    <property type="entry name" value="NAD(P)-binding Rossmann-fold domains"/>
    <property type="match status" value="1"/>
</dbReference>
<comment type="similarity">
    <text evidence="1">Belongs to the short-chain dehydrogenases/reductases (SDR) family.</text>
</comment>
<feature type="region of interest" description="Disordered" evidence="4">
    <location>
        <begin position="1"/>
        <end position="100"/>
    </location>
</feature>
<dbReference type="InterPro" id="IPR036291">
    <property type="entry name" value="NAD(P)-bd_dom_sf"/>
</dbReference>
<evidence type="ECO:0000313" key="7">
    <source>
        <dbReference type="Proteomes" id="UP001302812"/>
    </source>
</evidence>
<protein>
    <submittedName>
        <fullName evidence="6">NAD(P)-binding protein</fullName>
    </submittedName>
</protein>
<dbReference type="PANTHER" id="PTHR48107:SF26">
    <property type="entry name" value="OXIDOREDUCTASE, SHORT-CHAIN DEHYDROGENASE_REDUCTASE FAMILY (AFU_ORTHOLOGUE AFUA_4G05870)"/>
    <property type="match status" value="1"/>
</dbReference>
<proteinExistence type="inferred from homology"/>
<dbReference type="Proteomes" id="UP001302812">
    <property type="component" value="Unassembled WGS sequence"/>
</dbReference>
<keyword evidence="2" id="KW-0521">NADP</keyword>
<name>A0AAN6QE48_9PEZI</name>
<feature type="compositionally biased region" description="Basic and acidic residues" evidence="4">
    <location>
        <begin position="1"/>
        <end position="26"/>
    </location>
</feature>
<dbReference type="RefSeq" id="XP_064666133.1">
    <property type="nucleotide sequence ID" value="XM_064813233.1"/>
</dbReference>
<evidence type="ECO:0000313" key="6">
    <source>
        <dbReference type="EMBL" id="KAK4108563.1"/>
    </source>
</evidence>
<dbReference type="PRINTS" id="PR00081">
    <property type="entry name" value="GDHRDH"/>
</dbReference>
<sequence>MDKAKDIAQRVLHPHKEGAAGAERHPQTGQAAAAAGGERHPPPQPAQGQGQTSTTSTGAAKPGGVGETGLERDLEPKPTKVHLPTPGSEAEGTAPYIPSGKLRGKRALITGGDSGIGRAVAIMFAMEGAKVAIAYLPAEEADAQHTRAQVEKNGGQAVLLAGDLSASRNCVDVVERAVAGLGGGIDVLVNNAAYREERGDIGDITDEQWYTTFRTNIDSYFHITKAALRHMSPGASIINSTSVDAYIGVPTRVDYAASKGAVVAFTRALSNQLVKRGIRVNAVAAGPTWTPMLAVTTSGGGAGGEEGGKGGGGAGVHHRLGYHTPMDRLGQPAEVATSYVFLASGDAAFMSGQTMHPNGGIVVNG</sequence>
<dbReference type="Gene3D" id="3.40.50.720">
    <property type="entry name" value="NAD(P)-binding Rossmann-like Domain"/>
    <property type="match status" value="1"/>
</dbReference>
<dbReference type="InterPro" id="IPR020904">
    <property type="entry name" value="Sc_DH/Rdtase_CS"/>
</dbReference>
<accession>A0AAN6QE48</accession>
<dbReference type="InterPro" id="IPR057326">
    <property type="entry name" value="KR_dom"/>
</dbReference>
<reference evidence="6" key="1">
    <citation type="journal article" date="2023" name="Mol. Phylogenet. Evol.">
        <title>Genome-scale phylogeny and comparative genomics of the fungal order Sordariales.</title>
        <authorList>
            <person name="Hensen N."/>
            <person name="Bonometti L."/>
            <person name="Westerberg I."/>
            <person name="Brannstrom I.O."/>
            <person name="Guillou S."/>
            <person name="Cros-Aarteil S."/>
            <person name="Calhoun S."/>
            <person name="Haridas S."/>
            <person name="Kuo A."/>
            <person name="Mondo S."/>
            <person name="Pangilinan J."/>
            <person name="Riley R."/>
            <person name="LaButti K."/>
            <person name="Andreopoulos B."/>
            <person name="Lipzen A."/>
            <person name="Chen C."/>
            <person name="Yan M."/>
            <person name="Daum C."/>
            <person name="Ng V."/>
            <person name="Clum A."/>
            <person name="Steindorff A."/>
            <person name="Ohm R.A."/>
            <person name="Martin F."/>
            <person name="Silar P."/>
            <person name="Natvig D.O."/>
            <person name="Lalanne C."/>
            <person name="Gautier V."/>
            <person name="Ament-Velasquez S.L."/>
            <person name="Kruys A."/>
            <person name="Hutchinson M.I."/>
            <person name="Powell A.J."/>
            <person name="Barry K."/>
            <person name="Miller A.N."/>
            <person name="Grigoriev I.V."/>
            <person name="Debuchy R."/>
            <person name="Gladieux P."/>
            <person name="Hiltunen Thoren M."/>
            <person name="Johannesson H."/>
        </authorList>
    </citation>
    <scope>NUCLEOTIDE SEQUENCE</scope>
    <source>
        <strain evidence="6">CBS 508.74</strain>
    </source>
</reference>
<evidence type="ECO:0000256" key="4">
    <source>
        <dbReference type="SAM" id="MobiDB-lite"/>
    </source>
</evidence>
<organism evidence="6 7">
    <name type="scientific">Canariomyces notabilis</name>
    <dbReference type="NCBI Taxonomy" id="2074819"/>
    <lineage>
        <taxon>Eukaryota</taxon>
        <taxon>Fungi</taxon>
        <taxon>Dikarya</taxon>
        <taxon>Ascomycota</taxon>
        <taxon>Pezizomycotina</taxon>
        <taxon>Sordariomycetes</taxon>
        <taxon>Sordariomycetidae</taxon>
        <taxon>Sordariales</taxon>
        <taxon>Chaetomiaceae</taxon>
        <taxon>Canariomyces</taxon>
    </lineage>
</organism>
<evidence type="ECO:0000256" key="1">
    <source>
        <dbReference type="ARBA" id="ARBA00006484"/>
    </source>
</evidence>
<keyword evidence="7" id="KW-1185">Reference proteome</keyword>
<dbReference type="PANTHER" id="PTHR48107">
    <property type="entry name" value="NADPH-DEPENDENT ALDEHYDE REDUCTASE-LIKE PROTEIN, CHLOROPLASTIC-RELATED"/>
    <property type="match status" value="1"/>
</dbReference>
<evidence type="ECO:0000256" key="3">
    <source>
        <dbReference type="ARBA" id="ARBA00023002"/>
    </source>
</evidence>
<dbReference type="AlphaFoldDB" id="A0AAN6QE48"/>
<dbReference type="PROSITE" id="PS00061">
    <property type="entry name" value="ADH_SHORT"/>
    <property type="match status" value="1"/>
</dbReference>
<dbReference type="GeneID" id="89937358"/>
<feature type="region of interest" description="Disordered" evidence="4">
    <location>
        <begin position="298"/>
        <end position="319"/>
    </location>
</feature>
<evidence type="ECO:0000259" key="5">
    <source>
        <dbReference type="SMART" id="SM00822"/>
    </source>
</evidence>
<keyword evidence="3" id="KW-0560">Oxidoreductase</keyword>
<gene>
    <name evidence="6" type="ORF">N656DRAFT_761227</name>
</gene>
<dbReference type="Pfam" id="PF13561">
    <property type="entry name" value="adh_short_C2"/>
    <property type="match status" value="1"/>
</dbReference>
<evidence type="ECO:0000256" key="2">
    <source>
        <dbReference type="ARBA" id="ARBA00022857"/>
    </source>
</evidence>
<feature type="domain" description="Ketoreductase" evidence="5">
    <location>
        <begin position="105"/>
        <end position="292"/>
    </location>
</feature>